<dbReference type="AlphaFoldDB" id="A0A162SI87"/>
<proteinExistence type="predicted"/>
<comment type="caution">
    <text evidence="1">The sequence shown here is derived from an EMBL/GenBank/DDBJ whole genome shotgun (WGS) entry which is preliminary data.</text>
</comment>
<dbReference type="EMBL" id="LWAE01000003">
    <property type="protein sequence ID" value="KZL91301.1"/>
    <property type="molecule type" value="Genomic_DNA"/>
</dbReference>
<sequence length="154" mass="18907">MNYDILKALPQEDRERYLREKLGSEKCEILDKYNLRSNSRFYWERHQDKYPVQEYFSNRFAMKSSSLGMIFHINHLCFAKVKYFEDHWDEYIPCRYDCKKGIIETELYDMEFIKQKSTGIVIDLRELARIHWLKDFKDFCAYLEKMQENQLKAI</sequence>
<evidence type="ECO:0000313" key="2">
    <source>
        <dbReference type="Proteomes" id="UP000076603"/>
    </source>
</evidence>
<dbReference type="Proteomes" id="UP000076603">
    <property type="component" value="Unassembled WGS sequence"/>
</dbReference>
<keyword evidence="2" id="KW-1185">Reference proteome</keyword>
<gene>
    <name evidence="1" type="ORF">CLMAG_30590</name>
</gene>
<protein>
    <submittedName>
        <fullName evidence="1">Uncharacterized protein</fullName>
    </submittedName>
</protein>
<dbReference type="PATRIC" id="fig|1121326.3.peg.3085"/>
<dbReference type="OrthoDB" id="5405605at2"/>
<reference evidence="1 2" key="1">
    <citation type="submission" date="2016-04" db="EMBL/GenBank/DDBJ databases">
        <title>Genome sequence of Clostridium magnum DSM 2767.</title>
        <authorList>
            <person name="Poehlein A."/>
            <person name="Uhlig R."/>
            <person name="Fischer R."/>
            <person name="Bahl H."/>
            <person name="Daniel R."/>
        </authorList>
    </citation>
    <scope>NUCLEOTIDE SEQUENCE [LARGE SCALE GENOMIC DNA]</scope>
    <source>
        <strain evidence="1 2">DSM 2767</strain>
    </source>
</reference>
<organism evidence="1 2">
    <name type="scientific">Clostridium magnum DSM 2767</name>
    <dbReference type="NCBI Taxonomy" id="1121326"/>
    <lineage>
        <taxon>Bacteria</taxon>
        <taxon>Bacillati</taxon>
        <taxon>Bacillota</taxon>
        <taxon>Clostridia</taxon>
        <taxon>Eubacteriales</taxon>
        <taxon>Clostridiaceae</taxon>
        <taxon>Clostridium</taxon>
    </lineage>
</organism>
<evidence type="ECO:0000313" key="1">
    <source>
        <dbReference type="EMBL" id="KZL91301.1"/>
    </source>
</evidence>
<accession>A0A162SI87</accession>
<name>A0A162SI87_9CLOT</name>
<dbReference type="RefSeq" id="WP_066623834.1">
    <property type="nucleotide sequence ID" value="NZ_FQXL01000008.1"/>
</dbReference>